<evidence type="ECO:0000256" key="1">
    <source>
        <dbReference type="ARBA" id="ARBA00001946"/>
    </source>
</evidence>
<keyword evidence="5" id="KW-0479">Metal-binding</keyword>
<comment type="catalytic activity">
    <reaction evidence="12">
        <text>ADP-D-ribose + H2O = D-ribose 5-phosphate + AMP + 2 H(+)</text>
        <dbReference type="Rhea" id="RHEA:10412"/>
        <dbReference type="ChEBI" id="CHEBI:15377"/>
        <dbReference type="ChEBI" id="CHEBI:15378"/>
        <dbReference type="ChEBI" id="CHEBI:57967"/>
        <dbReference type="ChEBI" id="CHEBI:78346"/>
        <dbReference type="ChEBI" id="CHEBI:456215"/>
        <dbReference type="EC" id="3.6.1.13"/>
    </reaction>
</comment>
<evidence type="ECO:0000256" key="2">
    <source>
        <dbReference type="ARBA" id="ARBA00007482"/>
    </source>
</evidence>
<organism evidence="14 15">
    <name type="scientific">Thalassotalea nanhaiensis</name>
    <dbReference type="NCBI Taxonomy" id="3065648"/>
    <lineage>
        <taxon>Bacteria</taxon>
        <taxon>Pseudomonadati</taxon>
        <taxon>Pseudomonadota</taxon>
        <taxon>Gammaproteobacteria</taxon>
        <taxon>Alteromonadales</taxon>
        <taxon>Colwelliaceae</taxon>
        <taxon>Thalassotalea</taxon>
    </lineage>
</organism>
<evidence type="ECO:0000259" key="13">
    <source>
        <dbReference type="PROSITE" id="PS51462"/>
    </source>
</evidence>
<dbReference type="InterPro" id="IPR015797">
    <property type="entry name" value="NUDIX_hydrolase-like_dom_sf"/>
</dbReference>
<sequence length="208" mass="23641">MTKSNTIKQYCSGDVTVMARDIKYHGFFRIDQYQIKHRLFNGQWSGLISREIFERGDAVVLIPYDPVNKNVLLIEQFRPGAVRTESCPWCFEFIAGMFGENERPIDVAIREAEEEANLIVNEHQIRHVMNYLSSPGGTSEKLYMYVALMDLSKVVNGCVSGLDEENEDIKSHLMELDSAINLLNDGKINNASTIIGLQWLALNHTELV</sequence>
<dbReference type="CDD" id="cd24155">
    <property type="entry name" value="NUDIX_ADPRase"/>
    <property type="match status" value="1"/>
</dbReference>
<dbReference type="PANTHER" id="PTHR11839:SF5">
    <property type="entry name" value="ADP-RIBOSE PYROPHOSPHATASE"/>
    <property type="match status" value="1"/>
</dbReference>
<dbReference type="Gene3D" id="3.90.79.10">
    <property type="entry name" value="Nucleoside Triphosphate Pyrophosphohydrolase"/>
    <property type="match status" value="1"/>
</dbReference>
<evidence type="ECO:0000256" key="4">
    <source>
        <dbReference type="ARBA" id="ARBA00013297"/>
    </source>
</evidence>
<evidence type="ECO:0000256" key="12">
    <source>
        <dbReference type="ARBA" id="ARBA00049546"/>
    </source>
</evidence>
<protein>
    <recommendedName>
        <fullName evidence="4">ADP-ribose pyrophosphatase</fullName>
        <ecNumber evidence="3">3.6.1.13</ecNumber>
    </recommendedName>
    <alternativeName>
        <fullName evidence="9">ADP-ribose diphosphatase</fullName>
    </alternativeName>
    <alternativeName>
        <fullName evidence="11">ADP-ribose phosphohydrolase</fullName>
    </alternativeName>
    <alternativeName>
        <fullName evidence="10">Adenosine diphosphoribose pyrophosphatase</fullName>
    </alternativeName>
</protein>
<dbReference type="PROSITE" id="PS51462">
    <property type="entry name" value="NUDIX"/>
    <property type="match status" value="1"/>
</dbReference>
<keyword evidence="6" id="KW-0378">Hydrolase</keyword>
<gene>
    <name evidence="14" type="ORF">RI845_04025</name>
</gene>
<evidence type="ECO:0000256" key="8">
    <source>
        <dbReference type="ARBA" id="ARBA00025164"/>
    </source>
</evidence>
<feature type="domain" description="Nudix hydrolase" evidence="13">
    <location>
        <begin position="54"/>
        <end position="196"/>
    </location>
</feature>
<dbReference type="Pfam" id="PF00293">
    <property type="entry name" value="NUDIX"/>
    <property type="match status" value="1"/>
</dbReference>
<reference evidence="15" key="1">
    <citation type="submission" date="2023-09" db="EMBL/GenBank/DDBJ databases">
        <authorList>
            <person name="Li S."/>
            <person name="Li X."/>
            <person name="Zhang C."/>
            <person name="Zhao Z."/>
        </authorList>
    </citation>
    <scope>NUCLEOTIDE SEQUENCE [LARGE SCALE GENOMIC DNA]</scope>
    <source>
        <strain evidence="15">SQ345</strain>
    </source>
</reference>
<dbReference type="EMBL" id="CP134146">
    <property type="protein sequence ID" value="WNC69326.1"/>
    <property type="molecule type" value="Genomic_DNA"/>
</dbReference>
<evidence type="ECO:0000313" key="15">
    <source>
        <dbReference type="Proteomes" id="UP001248581"/>
    </source>
</evidence>
<dbReference type="PANTHER" id="PTHR11839">
    <property type="entry name" value="UDP/ADP-SUGAR PYROPHOSPHATASE"/>
    <property type="match status" value="1"/>
</dbReference>
<dbReference type="Proteomes" id="UP001248581">
    <property type="component" value="Chromosome"/>
</dbReference>
<name>A0ABY9TKT6_9GAMM</name>
<evidence type="ECO:0000256" key="11">
    <source>
        <dbReference type="ARBA" id="ARBA00033056"/>
    </source>
</evidence>
<dbReference type="PROSITE" id="PS00893">
    <property type="entry name" value="NUDIX_BOX"/>
    <property type="match status" value="1"/>
</dbReference>
<dbReference type="InterPro" id="IPR004385">
    <property type="entry name" value="NDP_pyrophosphatase"/>
</dbReference>
<evidence type="ECO:0000256" key="3">
    <source>
        <dbReference type="ARBA" id="ARBA00012453"/>
    </source>
</evidence>
<comment type="similarity">
    <text evidence="2">Belongs to the Nudix hydrolase family. NudF subfamily.</text>
</comment>
<dbReference type="InterPro" id="IPR020084">
    <property type="entry name" value="NUDIX_hydrolase_CS"/>
</dbReference>
<dbReference type="NCBIfam" id="TIGR00052">
    <property type="entry name" value="nudix-type nucleoside diphosphatase, YffH/AdpP family"/>
    <property type="match status" value="1"/>
</dbReference>
<evidence type="ECO:0000256" key="10">
    <source>
        <dbReference type="ARBA" id="ARBA00030308"/>
    </source>
</evidence>
<keyword evidence="7" id="KW-0460">Magnesium</keyword>
<evidence type="ECO:0000256" key="5">
    <source>
        <dbReference type="ARBA" id="ARBA00022723"/>
    </source>
</evidence>
<comment type="cofactor">
    <cofactor evidence="1">
        <name>Mg(2+)</name>
        <dbReference type="ChEBI" id="CHEBI:18420"/>
    </cofactor>
</comment>
<proteinExistence type="inferred from homology"/>
<evidence type="ECO:0000256" key="6">
    <source>
        <dbReference type="ARBA" id="ARBA00022801"/>
    </source>
</evidence>
<dbReference type="RefSeq" id="WP_348388469.1">
    <property type="nucleotide sequence ID" value="NZ_CP134146.1"/>
</dbReference>
<comment type="function">
    <text evidence="8">Acts on ADP-mannose and ADP-glucose as well as ADP-ribose. Prevents glycogen biosynthesis. The reaction catalyzed by this enzyme is a limiting step of the gluconeogenic process.</text>
</comment>
<dbReference type="SUPFAM" id="SSF55811">
    <property type="entry name" value="Nudix"/>
    <property type="match status" value="1"/>
</dbReference>
<keyword evidence="15" id="KW-1185">Reference proteome</keyword>
<dbReference type="EC" id="3.6.1.13" evidence="3"/>
<accession>A0ABY9TKT6</accession>
<evidence type="ECO:0000256" key="9">
    <source>
        <dbReference type="ARBA" id="ARBA00030162"/>
    </source>
</evidence>
<dbReference type="InterPro" id="IPR000086">
    <property type="entry name" value="NUDIX_hydrolase_dom"/>
</dbReference>
<evidence type="ECO:0000313" key="14">
    <source>
        <dbReference type="EMBL" id="WNC69326.1"/>
    </source>
</evidence>
<evidence type="ECO:0000256" key="7">
    <source>
        <dbReference type="ARBA" id="ARBA00022842"/>
    </source>
</evidence>